<evidence type="ECO:0000313" key="3">
    <source>
        <dbReference type="Proteomes" id="UP001175000"/>
    </source>
</evidence>
<gene>
    <name evidence="2" type="ORF">B0T14DRAFT_519301</name>
</gene>
<comment type="caution">
    <text evidence="2">The sequence shown here is derived from an EMBL/GenBank/DDBJ whole genome shotgun (WGS) entry which is preliminary data.</text>
</comment>
<dbReference type="PANTHER" id="PTHR35394">
    <property type="entry name" value="DUF3176 DOMAIN-CONTAINING PROTEIN"/>
    <property type="match status" value="1"/>
</dbReference>
<accession>A0AA40BZ83</accession>
<name>A0AA40BZ83_9PEZI</name>
<feature type="transmembrane region" description="Helical" evidence="1">
    <location>
        <begin position="103"/>
        <end position="126"/>
    </location>
</feature>
<keyword evidence="3" id="KW-1185">Reference proteome</keyword>
<dbReference type="AlphaFoldDB" id="A0AA40BZ83"/>
<organism evidence="2 3">
    <name type="scientific">Immersiella caudata</name>
    <dbReference type="NCBI Taxonomy" id="314043"/>
    <lineage>
        <taxon>Eukaryota</taxon>
        <taxon>Fungi</taxon>
        <taxon>Dikarya</taxon>
        <taxon>Ascomycota</taxon>
        <taxon>Pezizomycotina</taxon>
        <taxon>Sordariomycetes</taxon>
        <taxon>Sordariomycetidae</taxon>
        <taxon>Sordariales</taxon>
        <taxon>Lasiosphaeriaceae</taxon>
        <taxon>Immersiella</taxon>
    </lineage>
</organism>
<evidence type="ECO:0000256" key="1">
    <source>
        <dbReference type="SAM" id="Phobius"/>
    </source>
</evidence>
<sequence length="195" mass="22008">MTSPLLSVNLTASSEGMFRALGRRFLRIQGDLTTAFAVNMWRDLRESVDPTTQVLILRNLTANIGQGLEKFIRSDWNVHSLTASPINGTVFVSAPFVIIRWPWLAYLLAEIVLSGLFLFIFINWALSTKTQALRLSTLATLCALDEPTRHELGHIGDYEGIRQKSMDLGIMLVDRRDGMVLRHKDKDDDTLTTFL</sequence>
<dbReference type="Proteomes" id="UP001175000">
    <property type="component" value="Unassembled WGS sequence"/>
</dbReference>
<proteinExistence type="predicted"/>
<protein>
    <submittedName>
        <fullName evidence="2">Uncharacterized protein</fullName>
    </submittedName>
</protein>
<dbReference type="EMBL" id="JAULSU010000004">
    <property type="protein sequence ID" value="KAK0619446.1"/>
    <property type="molecule type" value="Genomic_DNA"/>
</dbReference>
<keyword evidence="1" id="KW-0812">Transmembrane</keyword>
<dbReference type="PANTHER" id="PTHR35394:SF5">
    <property type="entry name" value="DUF3176 DOMAIN-CONTAINING PROTEIN"/>
    <property type="match status" value="1"/>
</dbReference>
<evidence type="ECO:0000313" key="2">
    <source>
        <dbReference type="EMBL" id="KAK0619446.1"/>
    </source>
</evidence>
<reference evidence="2" key="1">
    <citation type="submission" date="2023-06" db="EMBL/GenBank/DDBJ databases">
        <title>Genome-scale phylogeny and comparative genomics of the fungal order Sordariales.</title>
        <authorList>
            <consortium name="Lawrence Berkeley National Laboratory"/>
            <person name="Hensen N."/>
            <person name="Bonometti L."/>
            <person name="Westerberg I."/>
            <person name="Brannstrom I.O."/>
            <person name="Guillou S."/>
            <person name="Cros-Aarteil S."/>
            <person name="Calhoun S."/>
            <person name="Haridas S."/>
            <person name="Kuo A."/>
            <person name="Mondo S."/>
            <person name="Pangilinan J."/>
            <person name="Riley R."/>
            <person name="Labutti K."/>
            <person name="Andreopoulos B."/>
            <person name="Lipzen A."/>
            <person name="Chen C."/>
            <person name="Yanf M."/>
            <person name="Daum C."/>
            <person name="Ng V."/>
            <person name="Clum A."/>
            <person name="Steindorff A."/>
            <person name="Ohm R."/>
            <person name="Martin F."/>
            <person name="Silar P."/>
            <person name="Natvig D."/>
            <person name="Lalanne C."/>
            <person name="Gautier V."/>
            <person name="Ament-Velasquez S.L."/>
            <person name="Kruys A."/>
            <person name="Hutchinson M.I."/>
            <person name="Powell A.J."/>
            <person name="Barry K."/>
            <person name="Miller A.N."/>
            <person name="Grigoriev I.V."/>
            <person name="Debuchy R."/>
            <person name="Gladieux P."/>
            <person name="Thoren M.H."/>
            <person name="Johannesson H."/>
        </authorList>
    </citation>
    <scope>NUCLEOTIDE SEQUENCE</scope>
    <source>
        <strain evidence="2">CBS 606.72</strain>
    </source>
</reference>
<keyword evidence="1" id="KW-0472">Membrane</keyword>
<keyword evidence="1" id="KW-1133">Transmembrane helix</keyword>